<keyword evidence="4 12" id="KW-0732">Signal</keyword>
<dbReference type="Gene3D" id="2.60.40.1180">
    <property type="entry name" value="Golgi alpha-mannosidase II"/>
    <property type="match status" value="2"/>
</dbReference>
<dbReference type="Proteomes" id="UP000290900">
    <property type="component" value="Unassembled WGS sequence"/>
</dbReference>
<feature type="domain" description="Glycoside hydrolase family 31 TIM barrel" evidence="13">
    <location>
        <begin position="385"/>
        <end position="711"/>
    </location>
</feature>
<dbReference type="SUPFAM" id="SSF74650">
    <property type="entry name" value="Galactose mutarotase-like"/>
    <property type="match status" value="1"/>
</dbReference>
<evidence type="ECO:0000256" key="4">
    <source>
        <dbReference type="ARBA" id="ARBA00022729"/>
    </source>
</evidence>
<dbReference type="STRING" id="13370.A0A448YNU6"/>
<evidence type="ECO:0000259" key="13">
    <source>
        <dbReference type="Pfam" id="PF01055"/>
    </source>
</evidence>
<evidence type="ECO:0000259" key="14">
    <source>
        <dbReference type="Pfam" id="PF13802"/>
    </source>
</evidence>
<dbReference type="GO" id="GO:0030246">
    <property type="term" value="F:carbohydrate binding"/>
    <property type="evidence" value="ECO:0007669"/>
    <property type="project" value="InterPro"/>
</dbReference>
<evidence type="ECO:0000256" key="12">
    <source>
        <dbReference type="SAM" id="SignalP"/>
    </source>
</evidence>
<dbReference type="PANTHER" id="PTHR22762:SF54">
    <property type="entry name" value="BCDNA.GH04962"/>
    <property type="match status" value="1"/>
</dbReference>
<name>A0A448YNU6_BRENA</name>
<dbReference type="InterPro" id="IPR000322">
    <property type="entry name" value="Glyco_hydro_31_TIM"/>
</dbReference>
<keyword evidence="7" id="KW-0325">Glycoprotein</keyword>
<comment type="pathway">
    <text evidence="2">Glycan metabolism; N-glycan metabolism.</text>
</comment>
<feature type="domain" description="Glycosyl hydrolase family 31 C-terminal" evidence="15">
    <location>
        <begin position="719"/>
        <end position="807"/>
    </location>
</feature>
<dbReference type="GO" id="GO:0017177">
    <property type="term" value="C:glucosidase II complex"/>
    <property type="evidence" value="ECO:0007669"/>
    <property type="project" value="TreeGrafter"/>
</dbReference>
<dbReference type="CDD" id="cd14752">
    <property type="entry name" value="GH31_N"/>
    <property type="match status" value="1"/>
</dbReference>
<dbReference type="InterPro" id="IPR011013">
    <property type="entry name" value="Gal_mutarotase_sf_dom"/>
</dbReference>
<evidence type="ECO:0000256" key="8">
    <source>
        <dbReference type="ARBA" id="ARBA00023295"/>
    </source>
</evidence>
<evidence type="ECO:0000256" key="2">
    <source>
        <dbReference type="ARBA" id="ARBA00004833"/>
    </source>
</evidence>
<proteinExistence type="inferred from homology"/>
<comment type="subcellular location">
    <subcellularLocation>
        <location evidence="1">Endoplasmic reticulum</location>
    </subcellularLocation>
</comment>
<dbReference type="InterPro" id="IPR025887">
    <property type="entry name" value="Glyco_hydro_31_N_dom"/>
</dbReference>
<dbReference type="Gene3D" id="2.60.40.1760">
    <property type="entry name" value="glycosyl hydrolase (family 31)"/>
    <property type="match status" value="1"/>
</dbReference>
<organism evidence="16 17">
    <name type="scientific">Brettanomyces naardenensis</name>
    <name type="common">Yeast</name>
    <dbReference type="NCBI Taxonomy" id="13370"/>
    <lineage>
        <taxon>Eukaryota</taxon>
        <taxon>Fungi</taxon>
        <taxon>Dikarya</taxon>
        <taxon>Ascomycota</taxon>
        <taxon>Saccharomycotina</taxon>
        <taxon>Pichiomycetes</taxon>
        <taxon>Pichiales</taxon>
        <taxon>Pichiaceae</taxon>
        <taxon>Brettanomyces</taxon>
    </lineage>
</organism>
<evidence type="ECO:0000259" key="15">
    <source>
        <dbReference type="Pfam" id="PF21365"/>
    </source>
</evidence>
<evidence type="ECO:0000256" key="3">
    <source>
        <dbReference type="ARBA" id="ARBA00007806"/>
    </source>
</evidence>
<dbReference type="InterPro" id="IPR013780">
    <property type="entry name" value="Glyco_hydro_b"/>
</dbReference>
<dbReference type="OrthoDB" id="1334205at2759"/>
<dbReference type="InterPro" id="IPR048395">
    <property type="entry name" value="Glyco_hydro_31_C"/>
</dbReference>
<keyword evidence="6" id="KW-0256">Endoplasmic reticulum</keyword>
<evidence type="ECO:0000313" key="17">
    <source>
        <dbReference type="Proteomes" id="UP000290900"/>
    </source>
</evidence>
<dbReference type="GO" id="GO:0005975">
    <property type="term" value="P:carbohydrate metabolic process"/>
    <property type="evidence" value="ECO:0007669"/>
    <property type="project" value="InterPro"/>
</dbReference>
<dbReference type="GO" id="GO:0006491">
    <property type="term" value="P:N-glycan processing"/>
    <property type="evidence" value="ECO:0007669"/>
    <property type="project" value="TreeGrafter"/>
</dbReference>
<feature type="domain" description="Glycoside hydrolase family 31 N-terminal" evidence="14">
    <location>
        <begin position="94"/>
        <end position="321"/>
    </location>
</feature>
<dbReference type="Pfam" id="PF01055">
    <property type="entry name" value="Glyco_hydro_31_2nd"/>
    <property type="match status" value="1"/>
</dbReference>
<evidence type="ECO:0000256" key="11">
    <source>
        <dbReference type="SAM" id="MobiDB-lite"/>
    </source>
</evidence>
<comment type="similarity">
    <text evidence="3 10">Belongs to the glycosyl hydrolase 31 family.</text>
</comment>
<feature type="region of interest" description="Disordered" evidence="11">
    <location>
        <begin position="205"/>
        <end position="224"/>
    </location>
</feature>
<dbReference type="SUPFAM" id="SSF51011">
    <property type="entry name" value="Glycosyl hydrolase domain"/>
    <property type="match status" value="1"/>
</dbReference>
<evidence type="ECO:0000256" key="10">
    <source>
        <dbReference type="RuleBase" id="RU361185"/>
    </source>
</evidence>
<dbReference type="InterPro" id="IPR017853">
    <property type="entry name" value="GH"/>
</dbReference>
<evidence type="ECO:0000313" key="16">
    <source>
        <dbReference type="EMBL" id="VEU22614.1"/>
    </source>
</evidence>
<dbReference type="AlphaFoldDB" id="A0A448YNU6"/>
<dbReference type="FunCoup" id="A0A448YNU6">
    <property type="interactions" value="966"/>
</dbReference>
<accession>A0A448YNU6</accession>
<dbReference type="PANTHER" id="PTHR22762">
    <property type="entry name" value="ALPHA-GLUCOSIDASE"/>
    <property type="match status" value="1"/>
</dbReference>
<dbReference type="Pfam" id="PF21365">
    <property type="entry name" value="Glyco_hydro_31_3rd"/>
    <property type="match status" value="1"/>
</dbReference>
<protein>
    <recommendedName>
        <fullName evidence="9">Glucosidase II subunit alpha</fullName>
    </recommendedName>
</protein>
<dbReference type="Pfam" id="PF13802">
    <property type="entry name" value="Gal_mutarotas_2"/>
    <property type="match status" value="1"/>
</dbReference>
<evidence type="ECO:0000256" key="9">
    <source>
        <dbReference type="ARBA" id="ARBA00042895"/>
    </source>
</evidence>
<keyword evidence="17" id="KW-1185">Reference proteome</keyword>
<dbReference type="SUPFAM" id="SSF51445">
    <property type="entry name" value="(Trans)glycosidases"/>
    <property type="match status" value="1"/>
</dbReference>
<reference evidence="16 17" key="1">
    <citation type="submission" date="2018-12" db="EMBL/GenBank/DDBJ databases">
        <authorList>
            <person name="Tiukova I."/>
            <person name="Dainat J."/>
        </authorList>
    </citation>
    <scope>NUCLEOTIDE SEQUENCE [LARGE SCALE GENOMIC DNA]</scope>
</reference>
<dbReference type="Gene3D" id="3.20.20.80">
    <property type="entry name" value="Glycosidases"/>
    <property type="match status" value="2"/>
</dbReference>
<dbReference type="GO" id="GO:0090599">
    <property type="term" value="F:alpha-glucosidase activity"/>
    <property type="evidence" value="ECO:0007669"/>
    <property type="project" value="TreeGrafter"/>
</dbReference>
<keyword evidence="8 10" id="KW-0326">Glycosidase</keyword>
<evidence type="ECO:0000256" key="7">
    <source>
        <dbReference type="ARBA" id="ARBA00023180"/>
    </source>
</evidence>
<dbReference type="CDD" id="cd06603">
    <property type="entry name" value="GH31_GANC_GANAB_alpha"/>
    <property type="match status" value="1"/>
</dbReference>
<evidence type="ECO:0000256" key="6">
    <source>
        <dbReference type="ARBA" id="ARBA00022824"/>
    </source>
</evidence>
<feature type="signal peptide" evidence="12">
    <location>
        <begin position="1"/>
        <end position="24"/>
    </location>
</feature>
<dbReference type="InParanoid" id="A0A448YNU6"/>
<keyword evidence="5 10" id="KW-0378">Hydrolase</keyword>
<gene>
    <name evidence="16" type="ORF">BRENAR_LOCUS3345</name>
</gene>
<sequence length="945" mass="107649">MPDRSVFLLLFIFLLVILPVPSEAVKDYLFKKCDQSGFCHRNRHFANEILEQGDSYQPRYSIDLATLQIDDQSGTVDGILLKQLNDGTYVDLSLKIAVITDHSLRLTVDEIDRDVRVGGNVTTPVNKVRYNEASTWAFDGKDPKQLKFTHELQSDSLILHYGDYNAQIQLYPFKISLSYKGAEQLIVNERSLLNVEHYRTKVSEDDANSNDVAPEESTFGSYSDSFKDSKGDTLPLGPESVALDFGFVGYNHVYGIPEHADSLSLKDTTDGEPYRLFNVDIFEYPVQDRYQMYGSIPFMVAVKPGSSAGIFWVNSADTYVDIKKNGEEDMVDERKIIIENSSRSSSSSVQTHWMSENGVLDVILMVKDTPAEISRAYGSLTGYVSLPNMFSIGYHQSRWNYNDEKDVLDVAGNFDSHMIPCDAIWLDIEYAEGKKYFTWNKDAFPNPERMEAKLNETGKKLVAIIDPHLKTGYSVSDGVVKERIAIRNADSKDAYKGHSWPGESVWIDTLNPRAQLFWNKQFANGSQLMGYSTNLHIWNDMNEPSIFNGPETSAPKDLLHYGNWEHRSVHNLFGLTYHEATYNSLIERNSHIRPFILTRSFFAGSQRTCAMWTGDNMARWEYLRESIRMCLTMNVAGFPFAGADVGGFFHNPDMELLVRWYQTGIWYPFFRAHSHIDSRRREPFLLDEPYQDYIKEALLLRYKLLPVLYTQFYKASQTGLPIMKPIFYDSPEDVGSYSIDDEFFIGDLLVRPVMEENQTRVSVYLPDEKRYYSFFNLSTSLQGKGEHDDVEAELDQIPLYLREGSILPTKQRYRRSTKLMTYDPYTLYVVIDSDGHAGGDLYIDDGESFDYRDNEDHLYLSLSVEKGKTISSKVIKGDSAKPFVASLSRTKVESIVLVGAKNVGSTVTVHQGGKSWEAEVLREAPGIVVIRNPKMSINSAWTVEI</sequence>
<evidence type="ECO:0000256" key="5">
    <source>
        <dbReference type="ARBA" id="ARBA00022801"/>
    </source>
</evidence>
<dbReference type="EMBL" id="CAACVR010000023">
    <property type="protein sequence ID" value="VEU22614.1"/>
    <property type="molecule type" value="Genomic_DNA"/>
</dbReference>
<feature type="chain" id="PRO_5019311517" description="Glucosidase II subunit alpha" evidence="12">
    <location>
        <begin position="25"/>
        <end position="945"/>
    </location>
</feature>
<evidence type="ECO:0000256" key="1">
    <source>
        <dbReference type="ARBA" id="ARBA00004240"/>
    </source>
</evidence>